<evidence type="ECO:0000256" key="6">
    <source>
        <dbReference type="ARBA" id="ARBA00013053"/>
    </source>
</evidence>
<accession>A0ABX0TTS0</accession>
<dbReference type="SUPFAM" id="SSF56752">
    <property type="entry name" value="D-aminoacid aminotransferase-like PLP-dependent enzymes"/>
    <property type="match status" value="1"/>
</dbReference>
<proteinExistence type="inferred from homology"/>
<dbReference type="CDD" id="cd01558">
    <property type="entry name" value="D-AAT_like"/>
    <property type="match status" value="1"/>
</dbReference>
<comment type="pathway">
    <text evidence="4">Amino-acid biosynthesis; L-leucine biosynthesis; L-leucine from 3-methyl-2-oxobutanoate: step 4/4.</text>
</comment>
<dbReference type="InterPro" id="IPR050571">
    <property type="entry name" value="Class-IV_PLP-Dep_Aminotrnsfr"/>
</dbReference>
<dbReference type="Proteomes" id="UP000727456">
    <property type="component" value="Unassembled WGS sequence"/>
</dbReference>
<evidence type="ECO:0000256" key="2">
    <source>
        <dbReference type="ARBA" id="ARBA00004824"/>
    </source>
</evidence>
<dbReference type="RefSeq" id="WP_167074017.1">
    <property type="nucleotide sequence ID" value="NZ_JAAOZC010000006.1"/>
</dbReference>
<dbReference type="Pfam" id="PF01063">
    <property type="entry name" value="Aminotran_4"/>
    <property type="match status" value="1"/>
</dbReference>
<comment type="caution">
    <text evidence="12">The sequence shown here is derived from an EMBL/GenBank/DDBJ whole genome shotgun (WGS) entry which is preliminary data.</text>
</comment>
<evidence type="ECO:0000256" key="11">
    <source>
        <dbReference type="ARBA" id="ARBA00049229"/>
    </source>
</evidence>
<dbReference type="NCBIfam" id="NF005209">
    <property type="entry name" value="PRK06680.1"/>
    <property type="match status" value="1"/>
</dbReference>
<dbReference type="EMBL" id="JAAOZC010000006">
    <property type="protein sequence ID" value="NIJ08911.1"/>
    <property type="molecule type" value="Genomic_DNA"/>
</dbReference>
<evidence type="ECO:0000313" key="13">
    <source>
        <dbReference type="Proteomes" id="UP000727456"/>
    </source>
</evidence>
<gene>
    <name evidence="12" type="ORF">FHS31_002535</name>
</gene>
<evidence type="ECO:0000256" key="3">
    <source>
        <dbReference type="ARBA" id="ARBA00004931"/>
    </source>
</evidence>
<comment type="catalytic activity">
    <reaction evidence="10">
        <text>L-isoleucine + 2-oxoglutarate = (S)-3-methyl-2-oxopentanoate + L-glutamate</text>
        <dbReference type="Rhea" id="RHEA:24801"/>
        <dbReference type="ChEBI" id="CHEBI:16810"/>
        <dbReference type="ChEBI" id="CHEBI:29985"/>
        <dbReference type="ChEBI" id="CHEBI:35146"/>
        <dbReference type="ChEBI" id="CHEBI:58045"/>
        <dbReference type="EC" id="2.6.1.42"/>
    </reaction>
</comment>
<comment type="similarity">
    <text evidence="5">Belongs to the class-IV pyridoxal-phosphate-dependent aminotransferase family.</text>
</comment>
<dbReference type="InterPro" id="IPR001544">
    <property type="entry name" value="Aminotrans_IV"/>
</dbReference>
<comment type="catalytic activity">
    <reaction evidence="11">
        <text>L-leucine + 2-oxoglutarate = 4-methyl-2-oxopentanoate + L-glutamate</text>
        <dbReference type="Rhea" id="RHEA:18321"/>
        <dbReference type="ChEBI" id="CHEBI:16810"/>
        <dbReference type="ChEBI" id="CHEBI:17865"/>
        <dbReference type="ChEBI" id="CHEBI:29985"/>
        <dbReference type="ChEBI" id="CHEBI:57427"/>
        <dbReference type="EC" id="2.6.1.42"/>
    </reaction>
</comment>
<evidence type="ECO:0000256" key="10">
    <source>
        <dbReference type="ARBA" id="ARBA00048798"/>
    </source>
</evidence>
<evidence type="ECO:0000256" key="4">
    <source>
        <dbReference type="ARBA" id="ARBA00005072"/>
    </source>
</evidence>
<comment type="function">
    <text evidence="1">Acts on leucine, isoleucine and valine.</text>
</comment>
<comment type="pathway">
    <text evidence="3">Amino-acid biosynthesis; L-valine biosynthesis; L-valine from pyruvate: step 4/4.</text>
</comment>
<evidence type="ECO:0000256" key="1">
    <source>
        <dbReference type="ARBA" id="ARBA00003109"/>
    </source>
</evidence>
<evidence type="ECO:0000256" key="9">
    <source>
        <dbReference type="ARBA" id="ARBA00048212"/>
    </source>
</evidence>
<sequence length="282" mass="30626">MERIAWIDGAFVPLADARVSVMDRGFLFADGIYEVTAVLDGKLIDSARHLSRLQRSADALGLTFPYTSEQIEAVERELIVRNQIDQGSVYLQLTAGAAERDFLRKADTPPTLVMFTQAYDYLNSPAAEKGVAVVTMSDLRWARRDIKSVMLLAQVLAKRAAAEAGAQEAWMVEDGFVTEGASSTALIVTQAGTLVTRPYSQTVLPGCTRAAIWALAEQDGVTIEERAFTVDEALAAREAMLTSATTFVMPIVSIDGRPVADGKPGPIARRLRQLYIEAARAS</sequence>
<protein>
    <recommendedName>
        <fullName evidence="7">Probable branched-chain-amino-acid aminotransferase</fullName>
        <ecNumber evidence="6">2.6.1.42</ecNumber>
    </recommendedName>
</protein>
<keyword evidence="12" id="KW-0808">Transferase</keyword>
<dbReference type="EC" id="2.6.1.42" evidence="6"/>
<dbReference type="PANTHER" id="PTHR42743:SF11">
    <property type="entry name" value="AMINODEOXYCHORISMATE LYASE"/>
    <property type="match status" value="1"/>
</dbReference>
<comment type="catalytic activity">
    <reaction evidence="9">
        <text>L-valine + 2-oxoglutarate = 3-methyl-2-oxobutanoate + L-glutamate</text>
        <dbReference type="Rhea" id="RHEA:24813"/>
        <dbReference type="ChEBI" id="CHEBI:11851"/>
        <dbReference type="ChEBI" id="CHEBI:16810"/>
        <dbReference type="ChEBI" id="CHEBI:29985"/>
        <dbReference type="ChEBI" id="CHEBI:57762"/>
        <dbReference type="EC" id="2.6.1.42"/>
    </reaction>
</comment>
<organism evidence="12 13">
    <name type="scientific">Sphingomonas vulcanisoli</name>
    <dbReference type="NCBI Taxonomy" id="1658060"/>
    <lineage>
        <taxon>Bacteria</taxon>
        <taxon>Pseudomonadati</taxon>
        <taxon>Pseudomonadota</taxon>
        <taxon>Alphaproteobacteria</taxon>
        <taxon>Sphingomonadales</taxon>
        <taxon>Sphingomonadaceae</taxon>
        <taxon>Sphingomonas</taxon>
    </lineage>
</organism>
<dbReference type="InterPro" id="IPR043131">
    <property type="entry name" value="BCAT-like_N"/>
</dbReference>
<keyword evidence="13" id="KW-1185">Reference proteome</keyword>
<keyword evidence="8" id="KW-0028">Amino-acid biosynthesis</keyword>
<comment type="pathway">
    <text evidence="2">Amino-acid biosynthesis; L-isoleucine biosynthesis; L-isoleucine from 2-oxobutanoate: step 4/4.</text>
</comment>
<evidence type="ECO:0000256" key="5">
    <source>
        <dbReference type="ARBA" id="ARBA00009320"/>
    </source>
</evidence>
<evidence type="ECO:0000256" key="7">
    <source>
        <dbReference type="ARBA" id="ARBA00014472"/>
    </source>
</evidence>
<dbReference type="GO" id="GO:0047810">
    <property type="term" value="F:D-alanine-2-oxoglutarate aminotransferase activity"/>
    <property type="evidence" value="ECO:0007669"/>
    <property type="project" value="UniProtKB-EC"/>
</dbReference>
<dbReference type="Gene3D" id="3.20.10.10">
    <property type="entry name" value="D-amino Acid Aminotransferase, subunit A, domain 2"/>
    <property type="match status" value="1"/>
</dbReference>
<evidence type="ECO:0000256" key="8">
    <source>
        <dbReference type="ARBA" id="ARBA00023304"/>
    </source>
</evidence>
<name>A0ABX0TTS0_9SPHN</name>
<keyword evidence="8" id="KW-0100">Branched-chain amino acid biosynthesis</keyword>
<dbReference type="InterPro" id="IPR036038">
    <property type="entry name" value="Aminotransferase-like"/>
</dbReference>
<dbReference type="PANTHER" id="PTHR42743">
    <property type="entry name" value="AMINO-ACID AMINOTRANSFERASE"/>
    <property type="match status" value="1"/>
</dbReference>
<reference evidence="12 13" key="1">
    <citation type="submission" date="2020-03" db="EMBL/GenBank/DDBJ databases">
        <title>Genomic Encyclopedia of Type Strains, Phase III (KMG-III): the genomes of soil and plant-associated and newly described type strains.</title>
        <authorList>
            <person name="Whitman W."/>
        </authorList>
    </citation>
    <scope>NUCLEOTIDE SEQUENCE [LARGE SCALE GENOMIC DNA]</scope>
    <source>
        <strain evidence="12 13">CECT 8804</strain>
    </source>
</reference>
<keyword evidence="12" id="KW-0032">Aminotransferase</keyword>
<dbReference type="Gene3D" id="3.30.470.10">
    <property type="match status" value="1"/>
</dbReference>
<dbReference type="InterPro" id="IPR043132">
    <property type="entry name" value="BCAT-like_C"/>
</dbReference>
<evidence type="ECO:0000313" key="12">
    <source>
        <dbReference type="EMBL" id="NIJ08911.1"/>
    </source>
</evidence>